<evidence type="ECO:0000256" key="1">
    <source>
        <dbReference type="ARBA" id="ARBA00006817"/>
    </source>
</evidence>
<dbReference type="CDD" id="cd07814">
    <property type="entry name" value="SRPBCC_CalC_Aha1-like"/>
    <property type="match status" value="1"/>
</dbReference>
<organism evidence="3 4">
    <name type="scientific">Nesterenkonia sedimenti</name>
    <dbReference type="NCBI Taxonomy" id="1463632"/>
    <lineage>
        <taxon>Bacteria</taxon>
        <taxon>Bacillati</taxon>
        <taxon>Actinomycetota</taxon>
        <taxon>Actinomycetes</taxon>
        <taxon>Micrococcales</taxon>
        <taxon>Micrococcaceae</taxon>
        <taxon>Nesterenkonia</taxon>
    </lineage>
</organism>
<evidence type="ECO:0000259" key="2">
    <source>
        <dbReference type="Pfam" id="PF08327"/>
    </source>
</evidence>
<proteinExistence type="inferred from homology"/>
<accession>A0A7X8TJ93</accession>
<dbReference type="Pfam" id="PF08327">
    <property type="entry name" value="AHSA1"/>
    <property type="match status" value="1"/>
</dbReference>
<gene>
    <name evidence="3" type="ORF">HGQ17_04860</name>
</gene>
<comment type="caution">
    <text evidence="3">The sequence shown here is derived from an EMBL/GenBank/DDBJ whole genome shotgun (WGS) entry which is preliminary data.</text>
</comment>
<dbReference type="InterPro" id="IPR013538">
    <property type="entry name" value="ASHA1/2-like_C"/>
</dbReference>
<dbReference type="Proteomes" id="UP000523139">
    <property type="component" value="Unassembled WGS sequence"/>
</dbReference>
<dbReference type="SUPFAM" id="SSF55961">
    <property type="entry name" value="Bet v1-like"/>
    <property type="match status" value="1"/>
</dbReference>
<feature type="domain" description="Activator of Hsp90 ATPase homologue 1/2-like C-terminal" evidence="2">
    <location>
        <begin position="15"/>
        <end position="131"/>
    </location>
</feature>
<keyword evidence="4" id="KW-1185">Reference proteome</keyword>
<protein>
    <recommendedName>
        <fullName evidence="2">Activator of Hsp90 ATPase homologue 1/2-like C-terminal domain-containing protein</fullName>
    </recommendedName>
</protein>
<dbReference type="InterPro" id="IPR023393">
    <property type="entry name" value="START-like_dom_sf"/>
</dbReference>
<evidence type="ECO:0000313" key="4">
    <source>
        <dbReference type="Proteomes" id="UP000523139"/>
    </source>
</evidence>
<dbReference type="AlphaFoldDB" id="A0A7X8TJ93"/>
<dbReference type="RefSeq" id="WP_168886849.1">
    <property type="nucleotide sequence ID" value="NZ_JABAHY010000003.1"/>
</dbReference>
<sequence length="332" mass="36057">MTEKLHVEVDTWLPLPPEEAFALVTQPARLRRWLIVAGSIDLRIGGEVHLLVAPGAHAQGKVTEIEPGRRFVYTHGWVGDEHLTPGSSTVEVVLEPQADGTAVTIRHRGLPAEYTEMAEGWAEFIPRLERAARNLHNHSDWEGRMETATDAATTESAFYALLSAFRRAEGQGQTATVSTSLTITKMADHVVENAQMLSTALSASNDSIAEPSPEASDASMEARVAETIWPALNHLEGLSPQESIDLGAPVTAELMLRYLSVEFLVHAWDISQAIGEPLDASSTLIHQVLTNARDTRESIFFSPEAYAEALTPGPDADDLTELLALTGRRAGV</sequence>
<evidence type="ECO:0000313" key="3">
    <source>
        <dbReference type="EMBL" id="NLS09347.1"/>
    </source>
</evidence>
<name>A0A7X8TJ93_9MICC</name>
<comment type="similarity">
    <text evidence="1">Belongs to the AHA1 family.</text>
</comment>
<reference evidence="3 4" key="1">
    <citation type="submission" date="2020-04" db="EMBL/GenBank/DDBJ databases">
        <title>Nesterenkonia sp. nov., isolated from marine sediment.</title>
        <authorList>
            <person name="Zhang G."/>
        </authorList>
    </citation>
    <scope>NUCLEOTIDE SEQUENCE [LARGE SCALE GENOMIC DNA]</scope>
    <source>
        <strain evidence="3 4">MY13</strain>
    </source>
</reference>
<dbReference type="Gene3D" id="3.30.530.20">
    <property type="match status" value="1"/>
</dbReference>
<dbReference type="EMBL" id="JABAHY010000003">
    <property type="protein sequence ID" value="NLS09347.1"/>
    <property type="molecule type" value="Genomic_DNA"/>
</dbReference>